<dbReference type="KEGG" id="dfg:B0537_04195"/>
<evidence type="ECO:0000313" key="1">
    <source>
        <dbReference type="EMBL" id="AQS58364.1"/>
    </source>
</evidence>
<proteinExistence type="predicted"/>
<name>A0A1S6IUF6_9FIRM</name>
<dbReference type="STRING" id="1833852.B0537_04195"/>
<sequence length="61" mass="6972">MLNRTKTSADVELIIDLYEREKASLTAMIVNIREILLLHQDDAQATVEKIKAYLKEQGVEV</sequence>
<accession>A0A1S6IUF6</accession>
<dbReference type="RefSeq" id="WP_077713328.1">
    <property type="nucleotide sequence ID" value="NZ_CP019698.1"/>
</dbReference>
<gene>
    <name evidence="1" type="ORF">B0537_04195</name>
</gene>
<dbReference type="Proteomes" id="UP000189464">
    <property type="component" value="Chromosome"/>
</dbReference>
<dbReference type="OrthoDB" id="1787378at2"/>
<organism evidence="1 2">
    <name type="scientific">Desulforamulus ferrireducens</name>
    <dbReference type="NCBI Taxonomy" id="1833852"/>
    <lineage>
        <taxon>Bacteria</taxon>
        <taxon>Bacillati</taxon>
        <taxon>Bacillota</taxon>
        <taxon>Clostridia</taxon>
        <taxon>Eubacteriales</taxon>
        <taxon>Peptococcaceae</taxon>
        <taxon>Desulforamulus</taxon>
    </lineage>
</organism>
<keyword evidence="2" id="KW-1185">Reference proteome</keyword>
<reference evidence="1 2" key="1">
    <citation type="journal article" date="2016" name="Int. J. Syst. Evol. Microbiol.">
        <title>Desulfotomaculum ferrireducens sp. nov., a moderately thermophilic sulfate-reducing and dissimilatory Fe(III)-reducing bacterium isolated from compost.</title>
        <authorList>
            <person name="Yang G."/>
            <person name="Guo J."/>
            <person name="Zhuang L."/>
            <person name="Yuan Y."/>
            <person name="Zhou S."/>
        </authorList>
    </citation>
    <scope>NUCLEOTIDE SEQUENCE [LARGE SCALE GENOMIC DNA]</scope>
    <source>
        <strain evidence="1 2">GSS09</strain>
    </source>
</reference>
<dbReference type="AlphaFoldDB" id="A0A1S6IUF6"/>
<dbReference type="EMBL" id="CP019698">
    <property type="protein sequence ID" value="AQS58364.1"/>
    <property type="molecule type" value="Genomic_DNA"/>
</dbReference>
<evidence type="ECO:0000313" key="2">
    <source>
        <dbReference type="Proteomes" id="UP000189464"/>
    </source>
</evidence>
<protein>
    <submittedName>
        <fullName evidence="1">Peptidase</fullName>
    </submittedName>
</protein>